<keyword evidence="4" id="KW-1185">Reference proteome</keyword>
<evidence type="ECO:0000256" key="1">
    <source>
        <dbReference type="ARBA" id="ARBA00022729"/>
    </source>
</evidence>
<organism evidence="3 4">
    <name type="scientific">Flavobacterium pisciphilum</name>
    <dbReference type="NCBI Taxonomy" id="2893755"/>
    <lineage>
        <taxon>Bacteria</taxon>
        <taxon>Pseudomonadati</taxon>
        <taxon>Bacteroidota</taxon>
        <taxon>Flavobacteriia</taxon>
        <taxon>Flavobacteriales</taxon>
        <taxon>Flavobacteriaceae</taxon>
        <taxon>Flavobacterium</taxon>
    </lineage>
</organism>
<proteinExistence type="predicted"/>
<accession>A0ABS8MY63</accession>
<dbReference type="Pfam" id="PF18962">
    <property type="entry name" value="Por_Secre_tail"/>
    <property type="match status" value="1"/>
</dbReference>
<dbReference type="RefSeq" id="WP_229990633.1">
    <property type="nucleotide sequence ID" value="NZ_JAJJMO010000001.1"/>
</dbReference>
<dbReference type="NCBIfam" id="TIGR04183">
    <property type="entry name" value="Por_Secre_tail"/>
    <property type="match status" value="1"/>
</dbReference>
<evidence type="ECO:0000313" key="3">
    <source>
        <dbReference type="EMBL" id="MCC9073722.1"/>
    </source>
</evidence>
<evidence type="ECO:0000259" key="2">
    <source>
        <dbReference type="Pfam" id="PF18962"/>
    </source>
</evidence>
<protein>
    <submittedName>
        <fullName evidence="3">T9SS type A sorting domain-containing protein</fullName>
    </submittedName>
</protein>
<reference evidence="3" key="1">
    <citation type="submission" date="2021-11" db="EMBL/GenBank/DDBJ databases">
        <title>Description of novel Flavobacterium species.</title>
        <authorList>
            <person name="Saticioglu I.B."/>
            <person name="Ay H."/>
            <person name="Altun S."/>
            <person name="Duman M."/>
        </authorList>
    </citation>
    <scope>NUCLEOTIDE SEQUENCE</scope>
    <source>
        <strain evidence="3">F-65</strain>
    </source>
</reference>
<dbReference type="EMBL" id="JAJJMO010000001">
    <property type="protein sequence ID" value="MCC9073722.1"/>
    <property type="molecule type" value="Genomic_DNA"/>
</dbReference>
<dbReference type="InterPro" id="IPR026444">
    <property type="entry name" value="Secre_tail"/>
</dbReference>
<name>A0ABS8MY63_9FLAO</name>
<sequence length="533" mass="59722">MKTKLLLFFLIVAIVKIDAQQLIYNFSGNPIGLIKFNNNIFFNASSEGFGNEIWQTDGTISNATLLKDINPGNESSYSRLLNSSSAILNNKLYFIAKDGSSDGEIWKTDGTENGTTKVTSFINGRTLKLTTVGSYIYFLIKTIDDPLTSTLQVWRTDGTTGGTILVKENLPIWNTPTFEGKCNDTFIFTFQPPSTSNSRVWRSNGTLEGTFPITPEIDGNGSGGGTTALSQYIEHNNKLYFVSRNFLHETDGTLENTKKVGSLYEANTNLVAFSDVVEVNKNLYFMFYLQDNKSMSIWKFNPVSEDISIIYNNVFTAQYFSPSNLVKANNSLLFCASNKTEGGASLVSLDLANNAVSEVKTFSDVNIEKPLVFNKNFHTYTISKIRDNEYFIISGVDKGFKRKGWISNVVTHNIENISALDNVTYAITYNDYLYYSKDSKLWKYVNNLNTESIERKASLILYPNPSSDFIEINSSNEDKIDSIHVFDLNGKLVMNLSGYNNSNRIDISKLNQGTYIVEFKLNGASVSKKIIKK</sequence>
<keyword evidence="1" id="KW-0732">Signal</keyword>
<feature type="domain" description="Secretion system C-terminal sorting" evidence="2">
    <location>
        <begin position="461"/>
        <end position="531"/>
    </location>
</feature>
<evidence type="ECO:0000313" key="4">
    <source>
        <dbReference type="Proteomes" id="UP001430919"/>
    </source>
</evidence>
<gene>
    <name evidence="3" type="ORF">LNQ49_19255</name>
</gene>
<dbReference type="Proteomes" id="UP001430919">
    <property type="component" value="Unassembled WGS sequence"/>
</dbReference>
<comment type="caution">
    <text evidence="3">The sequence shown here is derived from an EMBL/GenBank/DDBJ whole genome shotgun (WGS) entry which is preliminary data.</text>
</comment>